<comment type="function">
    <text evidence="7 9">Binds 23S rRNA and is also seen to make contacts with the A and possibly P site tRNAs.</text>
</comment>
<dbReference type="Proteomes" id="UP000557872">
    <property type="component" value="Unassembled WGS sequence"/>
</dbReference>
<dbReference type="InterPro" id="IPR000114">
    <property type="entry name" value="Ribosomal_uL16_bact-type"/>
</dbReference>
<gene>
    <name evidence="7 11" type="primary">rplP</name>
    <name evidence="11" type="ORF">HW115_10870</name>
</gene>
<dbReference type="HAMAP" id="MF_01342">
    <property type="entry name" value="Ribosomal_uL16"/>
    <property type="match status" value="1"/>
</dbReference>
<dbReference type="InterPro" id="IPR036920">
    <property type="entry name" value="Ribosomal_uL16_sf"/>
</dbReference>
<comment type="subunit">
    <text evidence="7 9">Part of the 50S ribosomal subunit.</text>
</comment>
<evidence type="ECO:0000256" key="4">
    <source>
        <dbReference type="ARBA" id="ARBA00022980"/>
    </source>
</evidence>
<evidence type="ECO:0000256" key="2">
    <source>
        <dbReference type="ARBA" id="ARBA00022555"/>
    </source>
</evidence>
<keyword evidence="5 7" id="KW-0687">Ribonucleoprotein</keyword>
<keyword evidence="7 9" id="KW-0694">RNA-binding</keyword>
<evidence type="ECO:0000256" key="8">
    <source>
        <dbReference type="RuleBase" id="RU004413"/>
    </source>
</evidence>
<keyword evidence="4 7" id="KW-0689">Ribosomal protein</keyword>
<feature type="region of interest" description="Disordered" evidence="10">
    <location>
        <begin position="1"/>
        <end position="25"/>
    </location>
</feature>
<dbReference type="PROSITE" id="PS00701">
    <property type="entry name" value="RIBOSOMAL_L16_2"/>
    <property type="match status" value="1"/>
</dbReference>
<reference evidence="11 12" key="1">
    <citation type="submission" date="2020-07" db="EMBL/GenBank/DDBJ databases">
        <title>Roseicoccus Jingziensis gen. nov., sp. nov., isolated from coastal seawater.</title>
        <authorList>
            <person name="Feng X."/>
        </authorList>
    </citation>
    <scope>NUCLEOTIDE SEQUENCE [LARGE SCALE GENOMIC DNA]</scope>
    <source>
        <strain evidence="11 12">N1E253</strain>
    </source>
</reference>
<dbReference type="PANTHER" id="PTHR12220:SF13">
    <property type="entry name" value="LARGE RIBOSOMAL SUBUNIT PROTEIN UL16M"/>
    <property type="match status" value="1"/>
</dbReference>
<comment type="similarity">
    <text evidence="1 7 8">Belongs to the universal ribosomal protein uL16 family.</text>
</comment>
<evidence type="ECO:0000256" key="5">
    <source>
        <dbReference type="ARBA" id="ARBA00023274"/>
    </source>
</evidence>
<organism evidence="11 12">
    <name type="scientific">Oceaniferula marina</name>
    <dbReference type="NCBI Taxonomy" id="2748318"/>
    <lineage>
        <taxon>Bacteria</taxon>
        <taxon>Pseudomonadati</taxon>
        <taxon>Verrucomicrobiota</taxon>
        <taxon>Verrucomicrobiia</taxon>
        <taxon>Verrucomicrobiales</taxon>
        <taxon>Verrucomicrobiaceae</taxon>
        <taxon>Oceaniferula</taxon>
    </lineage>
</organism>
<sequence>MPLMPKRVKFRKTQRGNRGGNAQRGNTVSFGDFGLQCLGRGWMTNRQIEACRVAINRQLKRKGKVWIRVFPHKSITGRPPETRMGKGKGAVEAWVAVIRPGTMLFEVAGVSETAAKEALRLASYKLGVPTRFVVRGKHG</sequence>
<keyword evidence="12" id="KW-1185">Reference proteome</keyword>
<dbReference type="InterPro" id="IPR020798">
    <property type="entry name" value="Ribosomal_uL16_CS"/>
</dbReference>
<name>A0A851GF03_9BACT</name>
<keyword evidence="3 7" id="KW-0699">rRNA-binding</keyword>
<dbReference type="CDD" id="cd01433">
    <property type="entry name" value="Ribosomal_L16_L10e"/>
    <property type="match status" value="1"/>
</dbReference>
<evidence type="ECO:0000256" key="10">
    <source>
        <dbReference type="SAM" id="MobiDB-lite"/>
    </source>
</evidence>
<dbReference type="AlphaFoldDB" id="A0A851GF03"/>
<protein>
    <recommendedName>
        <fullName evidence="6 7">Large ribosomal subunit protein uL16</fullName>
    </recommendedName>
</protein>
<evidence type="ECO:0000313" key="12">
    <source>
        <dbReference type="Proteomes" id="UP000557872"/>
    </source>
</evidence>
<dbReference type="PROSITE" id="PS00586">
    <property type="entry name" value="RIBOSOMAL_L16_1"/>
    <property type="match status" value="1"/>
</dbReference>
<keyword evidence="2 7" id="KW-0820">tRNA-binding</keyword>
<dbReference type="InterPro" id="IPR047873">
    <property type="entry name" value="Ribosomal_uL16"/>
</dbReference>
<dbReference type="Gene3D" id="3.90.1170.10">
    <property type="entry name" value="Ribosomal protein L10e/L16"/>
    <property type="match status" value="1"/>
</dbReference>
<evidence type="ECO:0000256" key="7">
    <source>
        <dbReference type="HAMAP-Rule" id="MF_01342"/>
    </source>
</evidence>
<evidence type="ECO:0000256" key="3">
    <source>
        <dbReference type="ARBA" id="ARBA00022730"/>
    </source>
</evidence>
<comment type="caution">
    <text evidence="11">The sequence shown here is derived from an EMBL/GenBank/DDBJ whole genome shotgun (WGS) entry which is preliminary data.</text>
</comment>
<accession>A0A851GF03</accession>
<evidence type="ECO:0000256" key="1">
    <source>
        <dbReference type="ARBA" id="ARBA00008931"/>
    </source>
</evidence>
<dbReference type="GO" id="GO:0003735">
    <property type="term" value="F:structural constituent of ribosome"/>
    <property type="evidence" value="ECO:0007669"/>
    <property type="project" value="InterPro"/>
</dbReference>
<feature type="compositionally biased region" description="Basic residues" evidence="10">
    <location>
        <begin position="1"/>
        <end position="15"/>
    </location>
</feature>
<dbReference type="GO" id="GO:0000049">
    <property type="term" value="F:tRNA binding"/>
    <property type="evidence" value="ECO:0007669"/>
    <property type="project" value="UniProtKB-KW"/>
</dbReference>
<dbReference type="GO" id="GO:0022625">
    <property type="term" value="C:cytosolic large ribosomal subunit"/>
    <property type="evidence" value="ECO:0007669"/>
    <property type="project" value="TreeGrafter"/>
</dbReference>
<dbReference type="GO" id="GO:0019843">
    <property type="term" value="F:rRNA binding"/>
    <property type="evidence" value="ECO:0007669"/>
    <property type="project" value="UniProtKB-UniRule"/>
</dbReference>
<dbReference type="SUPFAM" id="SSF54686">
    <property type="entry name" value="Ribosomal protein L16p/L10e"/>
    <property type="match status" value="1"/>
</dbReference>
<dbReference type="GO" id="GO:0006412">
    <property type="term" value="P:translation"/>
    <property type="evidence" value="ECO:0007669"/>
    <property type="project" value="UniProtKB-UniRule"/>
</dbReference>
<evidence type="ECO:0000313" key="11">
    <source>
        <dbReference type="EMBL" id="NWK56113.1"/>
    </source>
</evidence>
<evidence type="ECO:0000256" key="9">
    <source>
        <dbReference type="RuleBase" id="RU004414"/>
    </source>
</evidence>
<dbReference type="RefSeq" id="WP_178932796.1">
    <property type="nucleotide sequence ID" value="NZ_JACBAZ010000004.1"/>
</dbReference>
<evidence type="ECO:0000256" key="6">
    <source>
        <dbReference type="ARBA" id="ARBA00035198"/>
    </source>
</evidence>
<dbReference type="PANTHER" id="PTHR12220">
    <property type="entry name" value="50S/60S RIBOSOMAL PROTEIN L16"/>
    <property type="match status" value="1"/>
</dbReference>
<dbReference type="NCBIfam" id="TIGR01164">
    <property type="entry name" value="rplP_bact"/>
    <property type="match status" value="1"/>
</dbReference>
<dbReference type="Pfam" id="PF00252">
    <property type="entry name" value="Ribosomal_L16"/>
    <property type="match status" value="1"/>
</dbReference>
<dbReference type="InterPro" id="IPR016180">
    <property type="entry name" value="Ribosomal_uL16_dom"/>
</dbReference>
<dbReference type="PRINTS" id="PR00060">
    <property type="entry name" value="RIBOSOMALL16"/>
</dbReference>
<dbReference type="EMBL" id="JACBAZ010000004">
    <property type="protein sequence ID" value="NWK56113.1"/>
    <property type="molecule type" value="Genomic_DNA"/>
</dbReference>
<proteinExistence type="inferred from homology"/>
<dbReference type="FunFam" id="3.90.1170.10:FF:000001">
    <property type="entry name" value="50S ribosomal protein L16"/>
    <property type="match status" value="1"/>
</dbReference>